<evidence type="ECO:0000256" key="1">
    <source>
        <dbReference type="ARBA" id="ARBA00001974"/>
    </source>
</evidence>
<evidence type="ECO:0000256" key="20">
    <source>
        <dbReference type="HAMAP-Rule" id="MF_00037"/>
    </source>
</evidence>
<organism evidence="22 23">
    <name type="scientific">Marinobacter psychrophilus</name>
    <dbReference type="NCBI Taxonomy" id="330734"/>
    <lineage>
        <taxon>Bacteria</taxon>
        <taxon>Pseudomonadati</taxon>
        <taxon>Pseudomonadota</taxon>
        <taxon>Gammaproteobacteria</taxon>
        <taxon>Pseudomonadales</taxon>
        <taxon>Marinobacteraceae</taxon>
        <taxon>Marinobacter</taxon>
    </lineage>
</organism>
<name>A0A0H4I523_9GAMM</name>
<evidence type="ECO:0000256" key="8">
    <source>
        <dbReference type="ARBA" id="ARBA00022490"/>
    </source>
</evidence>
<keyword evidence="13 20" id="KW-0133">Cell shape</keyword>
<evidence type="ECO:0000256" key="3">
    <source>
        <dbReference type="ARBA" id="ARBA00004496"/>
    </source>
</evidence>
<evidence type="ECO:0000256" key="13">
    <source>
        <dbReference type="ARBA" id="ARBA00022960"/>
    </source>
</evidence>
<comment type="subcellular location">
    <subcellularLocation>
        <location evidence="3 20">Cytoplasm</location>
    </subcellularLocation>
</comment>
<evidence type="ECO:0000259" key="21">
    <source>
        <dbReference type="PROSITE" id="PS51387"/>
    </source>
</evidence>
<keyword evidence="23" id="KW-1185">Reference proteome</keyword>
<evidence type="ECO:0000256" key="15">
    <source>
        <dbReference type="ARBA" id="ARBA00023002"/>
    </source>
</evidence>
<dbReference type="Pfam" id="PF02873">
    <property type="entry name" value="MurB_C"/>
    <property type="match status" value="1"/>
</dbReference>
<keyword evidence="12 20" id="KW-0521">NADP</keyword>
<dbReference type="Proteomes" id="UP000036406">
    <property type="component" value="Chromosome"/>
</dbReference>
<dbReference type="GO" id="GO:0005829">
    <property type="term" value="C:cytosol"/>
    <property type="evidence" value="ECO:0007669"/>
    <property type="project" value="TreeGrafter"/>
</dbReference>
<accession>A0A0H4I523</accession>
<dbReference type="GO" id="GO:0008762">
    <property type="term" value="F:UDP-N-acetylmuramate dehydrogenase activity"/>
    <property type="evidence" value="ECO:0007669"/>
    <property type="project" value="UniProtKB-UniRule"/>
</dbReference>
<comment type="cofactor">
    <cofactor evidence="1 20">
        <name>FAD</name>
        <dbReference type="ChEBI" id="CHEBI:57692"/>
    </cofactor>
</comment>
<dbReference type="GO" id="GO:0051301">
    <property type="term" value="P:cell division"/>
    <property type="evidence" value="ECO:0007669"/>
    <property type="project" value="UniProtKB-KW"/>
</dbReference>
<dbReference type="NCBIfam" id="TIGR00179">
    <property type="entry name" value="murB"/>
    <property type="match status" value="1"/>
</dbReference>
<dbReference type="GO" id="GO:0009252">
    <property type="term" value="P:peptidoglycan biosynthetic process"/>
    <property type="evidence" value="ECO:0007669"/>
    <property type="project" value="UniProtKB-UniRule"/>
</dbReference>
<dbReference type="InterPro" id="IPR003170">
    <property type="entry name" value="MurB"/>
</dbReference>
<keyword evidence="17 20" id="KW-0961">Cell wall biogenesis/degradation</keyword>
<dbReference type="PANTHER" id="PTHR21071:SF4">
    <property type="entry name" value="UDP-N-ACETYLENOLPYRUVOYLGLUCOSAMINE REDUCTASE"/>
    <property type="match status" value="1"/>
</dbReference>
<dbReference type="SUPFAM" id="SSF56176">
    <property type="entry name" value="FAD-binding/transporter-associated domain-like"/>
    <property type="match status" value="1"/>
</dbReference>
<dbReference type="SUPFAM" id="SSF56194">
    <property type="entry name" value="Uridine diphospho-N-Acetylenolpyruvylglucosamine reductase, MurB, C-terminal domain"/>
    <property type="match status" value="1"/>
</dbReference>
<keyword evidence="14 20" id="KW-0573">Peptidoglycan synthesis</keyword>
<dbReference type="EC" id="1.3.1.98" evidence="6 20"/>
<dbReference type="RefSeq" id="WP_048386105.1">
    <property type="nucleotide sequence ID" value="NZ_CP011494.1"/>
</dbReference>
<feature type="active site" evidence="20">
    <location>
        <position position="168"/>
    </location>
</feature>
<keyword evidence="8 20" id="KW-0963">Cytoplasm</keyword>
<dbReference type="UniPathway" id="UPA00219"/>
<dbReference type="AlphaFoldDB" id="A0A0H4I523"/>
<evidence type="ECO:0000256" key="7">
    <source>
        <dbReference type="ARBA" id="ARBA00015188"/>
    </source>
</evidence>
<dbReference type="PATRIC" id="fig|330734.3.peg.2315"/>
<evidence type="ECO:0000256" key="19">
    <source>
        <dbReference type="ARBA" id="ARBA00048914"/>
    </source>
</evidence>
<dbReference type="GO" id="GO:0008360">
    <property type="term" value="P:regulation of cell shape"/>
    <property type="evidence" value="ECO:0007669"/>
    <property type="project" value="UniProtKB-KW"/>
</dbReference>
<evidence type="ECO:0000256" key="11">
    <source>
        <dbReference type="ARBA" id="ARBA00022827"/>
    </source>
</evidence>
<feature type="active site" description="Proton donor" evidence="20">
    <location>
        <position position="241"/>
    </location>
</feature>
<dbReference type="KEGG" id="mpq:ABA45_11030"/>
<dbReference type="Gene3D" id="3.90.78.10">
    <property type="entry name" value="UDP-N-acetylenolpyruvoylglucosamine reductase, C-terminal domain"/>
    <property type="match status" value="1"/>
</dbReference>
<dbReference type="PROSITE" id="PS51387">
    <property type="entry name" value="FAD_PCMH"/>
    <property type="match status" value="1"/>
</dbReference>
<dbReference type="InterPro" id="IPR036635">
    <property type="entry name" value="MurB_C_sf"/>
</dbReference>
<evidence type="ECO:0000256" key="4">
    <source>
        <dbReference type="ARBA" id="ARBA00004752"/>
    </source>
</evidence>
<dbReference type="Gene3D" id="3.30.465.10">
    <property type="match status" value="1"/>
</dbReference>
<evidence type="ECO:0000256" key="6">
    <source>
        <dbReference type="ARBA" id="ARBA00012518"/>
    </source>
</evidence>
<dbReference type="Pfam" id="PF01565">
    <property type="entry name" value="FAD_binding_4"/>
    <property type="match status" value="1"/>
</dbReference>
<evidence type="ECO:0000313" key="23">
    <source>
        <dbReference type="Proteomes" id="UP000036406"/>
    </source>
</evidence>
<evidence type="ECO:0000256" key="2">
    <source>
        <dbReference type="ARBA" id="ARBA00003921"/>
    </source>
</evidence>
<reference evidence="22 23" key="1">
    <citation type="submission" date="2015-05" db="EMBL/GenBank/DDBJ databases">
        <title>Complete genome of Marinobacter psychrophilus strain 20041T isolated from sea-ice of the Canadian Basin.</title>
        <authorList>
            <person name="Song L."/>
            <person name="Ren L."/>
            <person name="Yu Y."/>
            <person name="Wang X."/>
        </authorList>
    </citation>
    <scope>NUCLEOTIDE SEQUENCE [LARGE SCALE GENOMIC DNA]</scope>
    <source>
        <strain evidence="22 23">20041</strain>
    </source>
</reference>
<evidence type="ECO:0000313" key="22">
    <source>
        <dbReference type="EMBL" id="AKO52868.1"/>
    </source>
</evidence>
<evidence type="ECO:0000256" key="10">
    <source>
        <dbReference type="ARBA" id="ARBA00022630"/>
    </source>
</evidence>
<dbReference type="HAMAP" id="MF_00037">
    <property type="entry name" value="MurB"/>
    <property type="match status" value="1"/>
</dbReference>
<dbReference type="GO" id="GO:0071949">
    <property type="term" value="F:FAD binding"/>
    <property type="evidence" value="ECO:0007669"/>
    <property type="project" value="InterPro"/>
</dbReference>
<keyword evidence="9 20" id="KW-0132">Cell division</keyword>
<dbReference type="InterPro" id="IPR016169">
    <property type="entry name" value="FAD-bd_PCMH_sub2"/>
</dbReference>
<dbReference type="InterPro" id="IPR016166">
    <property type="entry name" value="FAD-bd_PCMH"/>
</dbReference>
<keyword evidence="10 20" id="KW-0285">Flavoprotein</keyword>
<dbReference type="Gene3D" id="3.30.43.10">
    <property type="entry name" value="Uridine Diphospho-n-acetylenolpyruvylglucosamine Reductase, domain 2"/>
    <property type="match status" value="1"/>
</dbReference>
<evidence type="ECO:0000256" key="12">
    <source>
        <dbReference type="ARBA" id="ARBA00022857"/>
    </source>
</evidence>
<dbReference type="GO" id="GO:0071555">
    <property type="term" value="P:cell wall organization"/>
    <property type="evidence" value="ECO:0007669"/>
    <property type="project" value="UniProtKB-KW"/>
</dbReference>
<feature type="active site" evidence="20">
    <location>
        <position position="338"/>
    </location>
</feature>
<dbReference type="InterPro" id="IPR036318">
    <property type="entry name" value="FAD-bd_PCMH-like_sf"/>
</dbReference>
<comment type="catalytic activity">
    <reaction evidence="19 20">
        <text>UDP-N-acetyl-alpha-D-muramate + NADP(+) = UDP-N-acetyl-3-O-(1-carboxyvinyl)-alpha-D-glucosamine + NADPH + H(+)</text>
        <dbReference type="Rhea" id="RHEA:12248"/>
        <dbReference type="ChEBI" id="CHEBI:15378"/>
        <dbReference type="ChEBI" id="CHEBI:57783"/>
        <dbReference type="ChEBI" id="CHEBI:58349"/>
        <dbReference type="ChEBI" id="CHEBI:68483"/>
        <dbReference type="ChEBI" id="CHEBI:70757"/>
        <dbReference type="EC" id="1.3.1.98"/>
    </reaction>
</comment>
<comment type="similarity">
    <text evidence="5 20">Belongs to the MurB family.</text>
</comment>
<protein>
    <recommendedName>
        <fullName evidence="7 20">UDP-N-acetylenolpyruvoylglucosamine reductase</fullName>
        <ecNumber evidence="6 20">1.3.1.98</ecNumber>
    </recommendedName>
    <alternativeName>
        <fullName evidence="18 20">UDP-N-acetylmuramate dehydrogenase</fullName>
    </alternativeName>
</protein>
<keyword evidence="16 20" id="KW-0131">Cell cycle</keyword>
<dbReference type="STRING" id="330734.ABA45_11030"/>
<dbReference type="NCBIfam" id="NF000755">
    <property type="entry name" value="PRK00046.1"/>
    <property type="match status" value="1"/>
</dbReference>
<dbReference type="EMBL" id="CP011494">
    <property type="protein sequence ID" value="AKO52868.1"/>
    <property type="molecule type" value="Genomic_DNA"/>
</dbReference>
<evidence type="ECO:0000256" key="9">
    <source>
        <dbReference type="ARBA" id="ARBA00022618"/>
    </source>
</evidence>
<evidence type="ECO:0000256" key="17">
    <source>
        <dbReference type="ARBA" id="ARBA00023316"/>
    </source>
</evidence>
<gene>
    <name evidence="20" type="primary">murB</name>
    <name evidence="22" type="ORF">ABA45_11030</name>
</gene>
<proteinExistence type="inferred from homology"/>
<dbReference type="InterPro" id="IPR006094">
    <property type="entry name" value="Oxid_FAD_bind_N"/>
</dbReference>
<sequence length="346" mass="37876">MKTLPEIRERVDLTPYNSLAIAASARYFARITHREQVGATLAWAAEKNLPVLIVGGGSNLVFRADIEGLVVHMALAGRHWRDISIEGATLVLGAGENWHGAVLYAARSGYRGIENLALIPGTCGGAPVQNIGAYGVELADTLVCVTALDRSSGKSVTLSAEACNFAYRDSLFKQQPERYLILDVHLRLSRNRPFQLGYGELAAYFGDTPVSKLNAEDMAEAVMAVRRRKLPDPQRLPNAGSFFKNPVVCQRVFDQLQSRFSDLVAYPLPHGQGMKLAAGWLIEQCGWKGYRNQWVGVHNSQALVLINHGGGSGTQLLALAQEIRESVQARFDVELEQEPLTQPAIN</sequence>
<comment type="pathway">
    <text evidence="4 20">Cell wall biogenesis; peptidoglycan biosynthesis.</text>
</comment>
<feature type="domain" description="FAD-binding PCMH-type" evidence="21">
    <location>
        <begin position="20"/>
        <end position="191"/>
    </location>
</feature>
<evidence type="ECO:0000256" key="18">
    <source>
        <dbReference type="ARBA" id="ARBA00031026"/>
    </source>
</evidence>
<keyword evidence="11 20" id="KW-0274">FAD</keyword>
<dbReference type="NCBIfam" id="NF010478">
    <property type="entry name" value="PRK13903.1"/>
    <property type="match status" value="1"/>
</dbReference>
<evidence type="ECO:0000256" key="14">
    <source>
        <dbReference type="ARBA" id="ARBA00022984"/>
    </source>
</evidence>
<evidence type="ECO:0000256" key="16">
    <source>
        <dbReference type="ARBA" id="ARBA00023306"/>
    </source>
</evidence>
<dbReference type="InterPro" id="IPR011601">
    <property type="entry name" value="MurB_C"/>
</dbReference>
<dbReference type="PANTHER" id="PTHR21071">
    <property type="entry name" value="UDP-N-ACETYLENOLPYRUVOYLGLUCOSAMINE REDUCTASE"/>
    <property type="match status" value="1"/>
</dbReference>
<keyword evidence="15 20" id="KW-0560">Oxidoreductase</keyword>
<dbReference type="InterPro" id="IPR016167">
    <property type="entry name" value="FAD-bd_PCMH_sub1"/>
</dbReference>
<evidence type="ECO:0000256" key="5">
    <source>
        <dbReference type="ARBA" id="ARBA00010485"/>
    </source>
</evidence>
<comment type="function">
    <text evidence="2 20">Cell wall formation.</text>
</comment>